<proteinExistence type="predicted"/>
<evidence type="ECO:0000313" key="2">
    <source>
        <dbReference type="EMBL" id="RJX43110.1"/>
    </source>
</evidence>
<sequence>MATNQATLESLSTEVEQRSPVTFEDTDSRDDEMEAEMGAMIDDLIAAADEARESDVFQQWLDAQAAFHDYSSRNAMLIKMQKPNATRVAGFHTWQNEFDRHVKEDESAIWIWRPNTVTSHKCPQCGNAPSYHEWNDDLACDRAGTDPETWEIDPNEEWEKGEILCGFSPAPVFDVSQTEGEPLPELPTDATGDAGELFEPTIAAGEALGYNVEAVPASEWNRPEDGFCRYDDPATIRAKVETHAAAVSILVHEIAHAELHSPSIDGQEEAARELEAEAVAYVVSRKLGLDASGSAFYVAAWTDDEPEEIEERLDRITSTASTIIDAIEAER</sequence>
<feature type="region of interest" description="Disordered" evidence="1">
    <location>
        <begin position="1"/>
        <end position="29"/>
    </location>
</feature>
<accession>A0A3A6PRD6</accession>
<comment type="caution">
    <text evidence="2">The sequence shown here is derived from an EMBL/GenBank/DDBJ whole genome shotgun (WGS) entry which is preliminary data.</text>
</comment>
<dbReference type="RefSeq" id="WP_120102755.1">
    <property type="nucleotide sequence ID" value="NZ_QKNY01000010.1"/>
</dbReference>
<keyword evidence="3" id="KW-1185">Reference proteome</keyword>
<dbReference type="Proteomes" id="UP000276588">
    <property type="component" value="Unassembled WGS sequence"/>
</dbReference>
<gene>
    <name evidence="2" type="ORF">DM826_07330</name>
</gene>
<evidence type="ECO:0000313" key="3">
    <source>
        <dbReference type="Proteomes" id="UP000276588"/>
    </source>
</evidence>
<evidence type="ECO:0000256" key="1">
    <source>
        <dbReference type="SAM" id="MobiDB-lite"/>
    </source>
</evidence>
<dbReference type="AlphaFoldDB" id="A0A3A6PRD6"/>
<feature type="compositionally biased region" description="Polar residues" evidence="1">
    <location>
        <begin position="1"/>
        <end position="14"/>
    </location>
</feature>
<protein>
    <submittedName>
        <fullName evidence="2">DUF955 domain-containing protein</fullName>
    </submittedName>
</protein>
<organism evidence="2 3">
    <name type="scientific">Halonotius aquaticus</name>
    <dbReference type="NCBI Taxonomy" id="2216978"/>
    <lineage>
        <taxon>Archaea</taxon>
        <taxon>Methanobacteriati</taxon>
        <taxon>Methanobacteriota</taxon>
        <taxon>Stenosarchaea group</taxon>
        <taxon>Halobacteria</taxon>
        <taxon>Halobacteriales</taxon>
        <taxon>Haloferacaceae</taxon>
        <taxon>Halonotius</taxon>
    </lineage>
</organism>
<dbReference type="EMBL" id="QKNY01000010">
    <property type="protein sequence ID" value="RJX43110.1"/>
    <property type="molecule type" value="Genomic_DNA"/>
</dbReference>
<dbReference type="OrthoDB" id="336062at2157"/>
<name>A0A3A6PRD6_9EURY</name>
<reference evidence="2 3" key="1">
    <citation type="submission" date="2018-06" db="EMBL/GenBank/DDBJ databases">
        <title>Halonotius sp. F13-13 a new haloarchaeeon isolated from a solar saltern from Isla Cristina, Huelva, Spain.</title>
        <authorList>
            <person name="Duran-Viseras A."/>
            <person name="Sanchez-Porro C."/>
            <person name="Ventosa A."/>
        </authorList>
    </citation>
    <scope>NUCLEOTIDE SEQUENCE [LARGE SCALE GENOMIC DNA]</scope>
    <source>
        <strain evidence="2 3">F13-13</strain>
    </source>
</reference>